<accession>A0ABY5B6H1</accession>
<evidence type="ECO:0000313" key="4">
    <source>
        <dbReference type="Proteomes" id="UP001056386"/>
    </source>
</evidence>
<feature type="domain" description="UspA" evidence="2">
    <location>
        <begin position="25"/>
        <end position="165"/>
    </location>
</feature>
<dbReference type="Gene3D" id="3.40.50.620">
    <property type="entry name" value="HUPs"/>
    <property type="match status" value="1"/>
</dbReference>
<evidence type="ECO:0000256" key="1">
    <source>
        <dbReference type="ARBA" id="ARBA00008791"/>
    </source>
</evidence>
<dbReference type="PANTHER" id="PTHR46268:SF15">
    <property type="entry name" value="UNIVERSAL STRESS PROTEIN HP_0031"/>
    <property type="match status" value="1"/>
</dbReference>
<dbReference type="InterPro" id="IPR006016">
    <property type="entry name" value="UspA"/>
</dbReference>
<proteinExistence type="inferred from homology"/>
<dbReference type="SUPFAM" id="SSF52402">
    <property type="entry name" value="Adenine nucleotide alpha hydrolases-like"/>
    <property type="match status" value="1"/>
</dbReference>
<organism evidence="3 4">
    <name type="scientific">Burkholderia glumae</name>
    <name type="common">Pseudomonas glumae</name>
    <dbReference type="NCBI Taxonomy" id="337"/>
    <lineage>
        <taxon>Bacteria</taxon>
        <taxon>Pseudomonadati</taxon>
        <taxon>Pseudomonadota</taxon>
        <taxon>Betaproteobacteria</taxon>
        <taxon>Burkholderiales</taxon>
        <taxon>Burkholderiaceae</taxon>
        <taxon>Burkholderia</taxon>
    </lineage>
</organism>
<reference evidence="3" key="1">
    <citation type="submission" date="2022-06" db="EMBL/GenBank/DDBJ databases">
        <title>Draft genome sequence of Burkholderia glumae strain GR20004 isolated from rice panicle showing bacterial panicle blight.</title>
        <authorList>
            <person name="Choi S.Y."/>
            <person name="Lee Y.H."/>
        </authorList>
    </citation>
    <scope>NUCLEOTIDE SEQUENCE</scope>
    <source>
        <strain evidence="3">GR20004</strain>
    </source>
</reference>
<dbReference type="CDD" id="cd00293">
    <property type="entry name" value="USP-like"/>
    <property type="match status" value="1"/>
</dbReference>
<gene>
    <name evidence="3" type="ORF">NFI99_10590</name>
</gene>
<dbReference type="InterPro" id="IPR014729">
    <property type="entry name" value="Rossmann-like_a/b/a_fold"/>
</dbReference>
<protein>
    <submittedName>
        <fullName evidence="3">Universal stress protein</fullName>
    </submittedName>
</protein>
<dbReference type="PANTHER" id="PTHR46268">
    <property type="entry name" value="STRESS RESPONSE PROTEIN NHAX"/>
    <property type="match status" value="1"/>
</dbReference>
<keyword evidence="4" id="KW-1185">Reference proteome</keyword>
<evidence type="ECO:0000313" key="3">
    <source>
        <dbReference type="EMBL" id="USS42630.1"/>
    </source>
</evidence>
<dbReference type="Pfam" id="PF00582">
    <property type="entry name" value="Usp"/>
    <property type="match status" value="1"/>
</dbReference>
<dbReference type="RefSeq" id="WP_232252133.1">
    <property type="nucleotide sequence ID" value="NZ_CP021075.1"/>
</dbReference>
<dbReference type="Proteomes" id="UP001056386">
    <property type="component" value="Chromosome 2"/>
</dbReference>
<name>A0ABY5B6H1_BURGL</name>
<dbReference type="InterPro" id="IPR006015">
    <property type="entry name" value="Universal_stress_UspA"/>
</dbReference>
<dbReference type="EMBL" id="CP099583">
    <property type="protein sequence ID" value="USS42630.1"/>
    <property type="molecule type" value="Genomic_DNA"/>
</dbReference>
<evidence type="ECO:0000259" key="2">
    <source>
        <dbReference type="Pfam" id="PF00582"/>
    </source>
</evidence>
<comment type="similarity">
    <text evidence="1">Belongs to the universal stress protein A family.</text>
</comment>
<dbReference type="GeneID" id="45693943"/>
<dbReference type="PRINTS" id="PR01438">
    <property type="entry name" value="UNVRSLSTRESS"/>
</dbReference>
<sequence>MMTAVGSARPPAGGAMRDSFGGSLILVALDGSPGSDFAFNEAFALASLAKARLCALCVVERASRPVDPALPFAEQDTGRPGPQVVARALSRARQICATYEIPCTVQTVDSCGDGVAATIVRVAAEQDAGLIVMGTRGASGLRRYWLGSVAEQVMRIAPCPVLLARAPHGLA</sequence>